<keyword evidence="3" id="KW-1185">Reference proteome</keyword>
<dbReference type="AlphaFoldDB" id="A0A0P0VMK1"/>
<evidence type="ECO:0000313" key="2">
    <source>
        <dbReference type="EMBL" id="BAS80155.1"/>
    </source>
</evidence>
<reference evidence="3" key="1">
    <citation type="journal article" date="2005" name="Nature">
        <title>The map-based sequence of the rice genome.</title>
        <authorList>
            <consortium name="International rice genome sequencing project (IRGSP)"/>
            <person name="Matsumoto T."/>
            <person name="Wu J."/>
            <person name="Kanamori H."/>
            <person name="Katayose Y."/>
            <person name="Fujisawa M."/>
            <person name="Namiki N."/>
            <person name="Mizuno H."/>
            <person name="Yamamoto K."/>
            <person name="Antonio B.A."/>
            <person name="Baba T."/>
            <person name="Sakata K."/>
            <person name="Nagamura Y."/>
            <person name="Aoki H."/>
            <person name="Arikawa K."/>
            <person name="Arita K."/>
            <person name="Bito T."/>
            <person name="Chiden Y."/>
            <person name="Fujitsuka N."/>
            <person name="Fukunaka R."/>
            <person name="Hamada M."/>
            <person name="Harada C."/>
            <person name="Hayashi A."/>
            <person name="Hijishita S."/>
            <person name="Honda M."/>
            <person name="Hosokawa S."/>
            <person name="Ichikawa Y."/>
            <person name="Idonuma A."/>
            <person name="Iijima M."/>
            <person name="Ikeda M."/>
            <person name="Ikeno M."/>
            <person name="Ito K."/>
            <person name="Ito S."/>
            <person name="Ito T."/>
            <person name="Ito Y."/>
            <person name="Ito Y."/>
            <person name="Iwabuchi A."/>
            <person name="Kamiya K."/>
            <person name="Karasawa W."/>
            <person name="Kurita K."/>
            <person name="Katagiri S."/>
            <person name="Kikuta A."/>
            <person name="Kobayashi H."/>
            <person name="Kobayashi N."/>
            <person name="Machita K."/>
            <person name="Maehara T."/>
            <person name="Masukawa M."/>
            <person name="Mizubayashi T."/>
            <person name="Mukai Y."/>
            <person name="Nagasaki H."/>
            <person name="Nagata Y."/>
            <person name="Naito S."/>
            <person name="Nakashima M."/>
            <person name="Nakama Y."/>
            <person name="Nakamichi Y."/>
            <person name="Nakamura M."/>
            <person name="Meguro A."/>
            <person name="Negishi M."/>
            <person name="Ohta I."/>
            <person name="Ohta T."/>
            <person name="Okamoto M."/>
            <person name="Ono N."/>
            <person name="Saji S."/>
            <person name="Sakaguchi M."/>
            <person name="Sakai K."/>
            <person name="Shibata M."/>
            <person name="Shimokawa T."/>
            <person name="Song J."/>
            <person name="Takazaki Y."/>
            <person name="Terasawa K."/>
            <person name="Tsugane M."/>
            <person name="Tsuji K."/>
            <person name="Ueda S."/>
            <person name="Waki K."/>
            <person name="Yamagata H."/>
            <person name="Yamamoto M."/>
            <person name="Yamamoto S."/>
            <person name="Yamane H."/>
            <person name="Yoshiki S."/>
            <person name="Yoshihara R."/>
            <person name="Yukawa K."/>
            <person name="Zhong H."/>
            <person name="Yano M."/>
            <person name="Yuan Q."/>
            <person name="Ouyang S."/>
            <person name="Liu J."/>
            <person name="Jones K.M."/>
            <person name="Gansberger K."/>
            <person name="Moffat K."/>
            <person name="Hill J."/>
            <person name="Bera J."/>
            <person name="Fadrosh D."/>
            <person name="Jin S."/>
            <person name="Johri S."/>
            <person name="Kim M."/>
            <person name="Overton L."/>
            <person name="Reardon M."/>
            <person name="Tsitrin T."/>
            <person name="Vuong H."/>
            <person name="Weaver B."/>
            <person name="Ciecko A."/>
            <person name="Tallon L."/>
            <person name="Jackson J."/>
            <person name="Pai G."/>
            <person name="Aken S.V."/>
            <person name="Utterback T."/>
            <person name="Reidmuller S."/>
            <person name="Feldblyum T."/>
            <person name="Hsiao J."/>
            <person name="Zismann V."/>
            <person name="Iobst S."/>
            <person name="de Vazeille A.R."/>
            <person name="Buell C.R."/>
            <person name="Ying K."/>
            <person name="Li Y."/>
            <person name="Lu T."/>
            <person name="Huang Y."/>
            <person name="Zhao Q."/>
            <person name="Feng Q."/>
            <person name="Zhang L."/>
            <person name="Zhu J."/>
            <person name="Weng Q."/>
            <person name="Mu J."/>
            <person name="Lu Y."/>
            <person name="Fan D."/>
            <person name="Liu Y."/>
            <person name="Guan J."/>
            <person name="Zhang Y."/>
            <person name="Yu S."/>
            <person name="Liu X."/>
            <person name="Zhang Y."/>
            <person name="Hong G."/>
            <person name="Han B."/>
            <person name="Choisne N."/>
            <person name="Demange N."/>
            <person name="Orjeda G."/>
            <person name="Samain S."/>
            <person name="Cattolico L."/>
            <person name="Pelletier E."/>
            <person name="Couloux A."/>
            <person name="Segurens B."/>
            <person name="Wincker P."/>
            <person name="D'Hont A."/>
            <person name="Scarpelli C."/>
            <person name="Weissenbach J."/>
            <person name="Salanoubat M."/>
            <person name="Quetier F."/>
            <person name="Yu Y."/>
            <person name="Kim H.R."/>
            <person name="Rambo T."/>
            <person name="Currie J."/>
            <person name="Collura K."/>
            <person name="Luo M."/>
            <person name="Yang T."/>
            <person name="Ammiraju J.S.S."/>
            <person name="Engler F."/>
            <person name="Soderlund C."/>
            <person name="Wing R.A."/>
            <person name="Palmer L.E."/>
            <person name="de la Bastide M."/>
            <person name="Spiegel L."/>
            <person name="Nascimento L."/>
            <person name="Zutavern T."/>
            <person name="O'Shaughnessy A."/>
            <person name="Dike S."/>
            <person name="Dedhia N."/>
            <person name="Preston R."/>
            <person name="Balija V."/>
            <person name="McCombie W.R."/>
            <person name="Chow T."/>
            <person name="Chen H."/>
            <person name="Chung M."/>
            <person name="Chen C."/>
            <person name="Shaw J."/>
            <person name="Wu H."/>
            <person name="Hsiao K."/>
            <person name="Chao Y."/>
            <person name="Chu M."/>
            <person name="Cheng C."/>
            <person name="Hour A."/>
            <person name="Lee P."/>
            <person name="Lin S."/>
            <person name="Lin Y."/>
            <person name="Liou J."/>
            <person name="Liu S."/>
            <person name="Hsing Y."/>
            <person name="Raghuvanshi S."/>
            <person name="Mohanty A."/>
            <person name="Bharti A.K."/>
            <person name="Gaur A."/>
            <person name="Gupta V."/>
            <person name="Kumar D."/>
            <person name="Ravi V."/>
            <person name="Vij S."/>
            <person name="Kapur A."/>
            <person name="Khurana P."/>
            <person name="Khurana P."/>
            <person name="Khurana J.P."/>
            <person name="Tyagi A.K."/>
            <person name="Gaikwad K."/>
            <person name="Singh A."/>
            <person name="Dalal V."/>
            <person name="Srivastava S."/>
            <person name="Dixit A."/>
            <person name="Pal A.K."/>
            <person name="Ghazi I.A."/>
            <person name="Yadav M."/>
            <person name="Pandit A."/>
            <person name="Bhargava A."/>
            <person name="Sureshbabu K."/>
            <person name="Batra K."/>
            <person name="Sharma T.R."/>
            <person name="Mohapatra T."/>
            <person name="Singh N.K."/>
            <person name="Messing J."/>
            <person name="Nelson A.B."/>
            <person name="Fuks G."/>
            <person name="Kavchok S."/>
            <person name="Keizer G."/>
            <person name="Linton E."/>
            <person name="Llaca V."/>
            <person name="Song R."/>
            <person name="Tanyolac B."/>
            <person name="Young S."/>
            <person name="Ho-Il K."/>
            <person name="Hahn J.H."/>
            <person name="Sangsakoo G."/>
            <person name="Vanavichit A."/>
            <person name="de Mattos Luiz.A.T."/>
            <person name="Zimmer P.D."/>
            <person name="Malone G."/>
            <person name="Dellagostin O."/>
            <person name="de Oliveira A.C."/>
            <person name="Bevan M."/>
            <person name="Bancroft I."/>
            <person name="Minx P."/>
            <person name="Cordum H."/>
            <person name="Wilson R."/>
            <person name="Cheng Z."/>
            <person name="Jin W."/>
            <person name="Jiang J."/>
            <person name="Leong S.A."/>
            <person name="Iwama H."/>
            <person name="Gojobori T."/>
            <person name="Itoh T."/>
            <person name="Niimura Y."/>
            <person name="Fujii Y."/>
            <person name="Habara T."/>
            <person name="Sakai H."/>
            <person name="Sato Y."/>
            <person name="Wilson G."/>
            <person name="Kumar K."/>
            <person name="McCouch S."/>
            <person name="Juretic N."/>
            <person name="Hoen D."/>
            <person name="Wright S."/>
            <person name="Bruskiewich R."/>
            <person name="Bureau T."/>
            <person name="Miyao A."/>
            <person name="Hirochika H."/>
            <person name="Nishikawa T."/>
            <person name="Kadowaki K."/>
            <person name="Sugiura M."/>
            <person name="Burr B."/>
            <person name="Sasaki T."/>
        </authorList>
    </citation>
    <scope>NUCLEOTIDE SEQUENCE [LARGE SCALE GENOMIC DNA]</scope>
    <source>
        <strain evidence="3">cv. Nipponbare</strain>
    </source>
</reference>
<feature type="compositionally biased region" description="Polar residues" evidence="1">
    <location>
        <begin position="107"/>
        <end position="116"/>
    </location>
</feature>
<dbReference type="PaxDb" id="39947-A0A0P0VMK1"/>
<dbReference type="Gramene" id="Os02t0662900-00">
    <property type="protein sequence ID" value="Os02t0662900-00"/>
    <property type="gene ID" value="Os02g0662900"/>
</dbReference>
<sequence length="165" mass="19164">MLREWKVCTITSMINSHDNLRTKLFHQPKNRWQRWCTSRAANREANSNNFITRGRNEFRRIECIKTDGIEFERNSELCGKLREVILGKVQLQWMVRSSRHESRELQQRQGHTSSSPAVGKLLQEGSPLTTNTEIKVNDMDAGSCHATNLIKKRLCCGKVSELEHR</sequence>
<organism evidence="2 3">
    <name type="scientific">Oryza sativa subsp. japonica</name>
    <name type="common">Rice</name>
    <dbReference type="NCBI Taxonomy" id="39947"/>
    <lineage>
        <taxon>Eukaryota</taxon>
        <taxon>Viridiplantae</taxon>
        <taxon>Streptophyta</taxon>
        <taxon>Embryophyta</taxon>
        <taxon>Tracheophyta</taxon>
        <taxon>Spermatophyta</taxon>
        <taxon>Magnoliopsida</taxon>
        <taxon>Liliopsida</taxon>
        <taxon>Poales</taxon>
        <taxon>Poaceae</taxon>
        <taxon>BOP clade</taxon>
        <taxon>Oryzoideae</taxon>
        <taxon>Oryzeae</taxon>
        <taxon>Oryzinae</taxon>
        <taxon>Oryza</taxon>
        <taxon>Oryza sativa</taxon>
    </lineage>
</organism>
<gene>
    <name evidence="2" type="ordered locus">Os02g0662900</name>
    <name evidence="2" type="ORF">OSNPB_020662900</name>
</gene>
<dbReference type="Proteomes" id="UP000059680">
    <property type="component" value="Chromosome 2"/>
</dbReference>
<reference evidence="2 3" key="3">
    <citation type="journal article" date="2013" name="Rice">
        <title>Improvement of the Oryza sativa Nipponbare reference genome using next generation sequence and optical map data.</title>
        <authorList>
            <person name="Kawahara Y."/>
            <person name="de la Bastide M."/>
            <person name="Hamilton J.P."/>
            <person name="Kanamori H."/>
            <person name="McCombie W.R."/>
            <person name="Ouyang S."/>
            <person name="Schwartz D.C."/>
            <person name="Tanaka T."/>
            <person name="Wu J."/>
            <person name="Zhou S."/>
            <person name="Childs K.L."/>
            <person name="Davidson R.M."/>
            <person name="Lin H."/>
            <person name="Quesada-Ocampo L."/>
            <person name="Vaillancourt B."/>
            <person name="Sakai H."/>
            <person name="Lee S.S."/>
            <person name="Kim J."/>
            <person name="Numa H."/>
            <person name="Itoh T."/>
            <person name="Buell C.R."/>
            <person name="Matsumoto T."/>
        </authorList>
    </citation>
    <scope>NUCLEOTIDE SEQUENCE [LARGE SCALE GENOMIC DNA]</scope>
    <source>
        <strain evidence="3">cv. Nipponbare</strain>
    </source>
</reference>
<name>A0A0P0VMK1_ORYSJ</name>
<proteinExistence type="predicted"/>
<dbReference type="InParanoid" id="A0A0P0VMK1"/>
<dbReference type="EMBL" id="AP014958">
    <property type="protein sequence ID" value="BAS80155.1"/>
    <property type="molecule type" value="Genomic_DNA"/>
</dbReference>
<evidence type="ECO:0000313" key="3">
    <source>
        <dbReference type="Proteomes" id="UP000059680"/>
    </source>
</evidence>
<reference evidence="2 3" key="2">
    <citation type="journal article" date="2013" name="Plant Cell Physiol.">
        <title>Rice Annotation Project Database (RAP-DB): an integrative and interactive database for rice genomics.</title>
        <authorList>
            <person name="Sakai H."/>
            <person name="Lee S.S."/>
            <person name="Tanaka T."/>
            <person name="Numa H."/>
            <person name="Kim J."/>
            <person name="Kawahara Y."/>
            <person name="Wakimoto H."/>
            <person name="Yang C.C."/>
            <person name="Iwamoto M."/>
            <person name="Abe T."/>
            <person name="Yamada Y."/>
            <person name="Muto A."/>
            <person name="Inokuchi H."/>
            <person name="Ikemura T."/>
            <person name="Matsumoto T."/>
            <person name="Sasaki T."/>
            <person name="Itoh T."/>
        </authorList>
    </citation>
    <scope>NUCLEOTIDE SEQUENCE [LARGE SCALE GENOMIC DNA]</scope>
    <source>
        <strain evidence="3">cv. Nipponbare</strain>
    </source>
</reference>
<feature type="region of interest" description="Disordered" evidence="1">
    <location>
        <begin position="102"/>
        <end position="121"/>
    </location>
</feature>
<protein>
    <submittedName>
        <fullName evidence="2">Os02g0662900 protein</fullName>
    </submittedName>
</protein>
<accession>A0A0P0VMK1</accession>
<evidence type="ECO:0000256" key="1">
    <source>
        <dbReference type="SAM" id="MobiDB-lite"/>
    </source>
</evidence>